<reference evidence="1" key="1">
    <citation type="submission" date="2021-03" db="EMBL/GenBank/DDBJ databases">
        <title>Evolutionary priming and transition to the ectomycorrhizal habit in an iconic lineage of mushroom-forming fungi: is preadaptation a requirement?</title>
        <authorList>
            <consortium name="DOE Joint Genome Institute"/>
            <person name="Looney B.P."/>
            <person name="Miyauchi S."/>
            <person name="Morin E."/>
            <person name="Drula E."/>
            <person name="Courty P.E."/>
            <person name="Chicoki N."/>
            <person name="Fauchery L."/>
            <person name="Kohler A."/>
            <person name="Kuo A."/>
            <person name="LaButti K."/>
            <person name="Pangilinan J."/>
            <person name="Lipzen A."/>
            <person name="Riley R."/>
            <person name="Andreopoulos W."/>
            <person name="He G."/>
            <person name="Johnson J."/>
            <person name="Barry K.W."/>
            <person name="Grigoriev I.V."/>
            <person name="Nagy L."/>
            <person name="Hibbett D."/>
            <person name="Henrissat B."/>
            <person name="Matheny P.B."/>
            <person name="Labbe J."/>
            <person name="Martin A.F."/>
        </authorList>
    </citation>
    <scope>NUCLEOTIDE SEQUENCE</scope>
    <source>
        <strain evidence="1">BPL698</strain>
    </source>
</reference>
<sequence length="527" mass="59663">MASSPDSHAHTRDDKHDGNFQVDAGQAGQRQPEGVLTKLFSLPNGDSVSFLLHNFENVDLTKRIILHGGRITDRDHTADVILTISRDEYRSLKDRYAISRKTHVRMSGFVDRCVNSRRFRLAPVVEKGVPGRRRGSRRVQFTADDDEHLCQYIAEVLPDEREGGRTGHFIYADLLRRADEFGQYSWAHRHPKDGWRQRYRKNQNRLDARIAEIVKEAPPSPDGKGRYMSRRYGKIDELNAEDDELTGLYSEERSDSAADNYRPVQTRSTHPQRQGGEGEEAKDVGPKRLRTAKTDFHVAHGQLYSQKAVSQTTARESRKRKRMDVRAQPLVPSLSPRRTRARSRSRLVKPQEVVPTASRNTTPESPAAAVKALKHVPESQVIDEFVAYSNDESEMHEVEANLQLSIKSRGHSPTNQMLSVKDLPATRRPQLTLPNNVDSADDDDDDELLEQVRKLDVHARSSIAIQHKGGNSDSGSEIFPFPRTRASDKKRRLTQAAKVAPYVPPRGTRAAVMIEKQRAREAIARYG</sequence>
<gene>
    <name evidence="1" type="ORF">F5148DRAFT_1330937</name>
</gene>
<name>A0ACC0TXD1_9AGAM</name>
<accession>A0ACC0TXD1</accession>
<dbReference type="Proteomes" id="UP001207468">
    <property type="component" value="Unassembled WGS sequence"/>
</dbReference>
<protein>
    <submittedName>
        <fullName evidence="1">Uncharacterized protein</fullName>
    </submittedName>
</protein>
<proteinExistence type="predicted"/>
<dbReference type="EMBL" id="JAGFNK010000330">
    <property type="protein sequence ID" value="KAI9452672.1"/>
    <property type="molecule type" value="Genomic_DNA"/>
</dbReference>
<organism evidence="1 2">
    <name type="scientific">Russula earlei</name>
    <dbReference type="NCBI Taxonomy" id="71964"/>
    <lineage>
        <taxon>Eukaryota</taxon>
        <taxon>Fungi</taxon>
        <taxon>Dikarya</taxon>
        <taxon>Basidiomycota</taxon>
        <taxon>Agaricomycotina</taxon>
        <taxon>Agaricomycetes</taxon>
        <taxon>Russulales</taxon>
        <taxon>Russulaceae</taxon>
        <taxon>Russula</taxon>
    </lineage>
</organism>
<comment type="caution">
    <text evidence="1">The sequence shown here is derived from an EMBL/GenBank/DDBJ whole genome shotgun (WGS) entry which is preliminary data.</text>
</comment>
<keyword evidence="2" id="KW-1185">Reference proteome</keyword>
<evidence type="ECO:0000313" key="2">
    <source>
        <dbReference type="Proteomes" id="UP001207468"/>
    </source>
</evidence>
<evidence type="ECO:0000313" key="1">
    <source>
        <dbReference type="EMBL" id="KAI9452672.1"/>
    </source>
</evidence>